<dbReference type="SUPFAM" id="SSF158745">
    <property type="entry name" value="LanC-like"/>
    <property type="match status" value="1"/>
</dbReference>
<dbReference type="AlphaFoldDB" id="A0A7Z8ZWH7"/>
<reference evidence="1 2" key="1">
    <citation type="submission" date="2018-12" db="EMBL/GenBank/DDBJ databases">
        <authorList>
            <consortium name="Pathogen Informatics"/>
        </authorList>
    </citation>
    <scope>NUCLEOTIDE SEQUENCE [LARGE SCALE GENOMIC DNA]</scope>
    <source>
        <strain evidence="1 2">NCTC6180</strain>
    </source>
</reference>
<protein>
    <submittedName>
        <fullName evidence="1">Uncharacterized protein</fullName>
    </submittedName>
</protein>
<dbReference type="RefSeq" id="WP_232013894.1">
    <property type="nucleotide sequence ID" value="NZ_LR134317.1"/>
</dbReference>
<evidence type="ECO:0000313" key="1">
    <source>
        <dbReference type="EMBL" id="VEF09189.1"/>
    </source>
</evidence>
<name>A0A7Z8ZWH7_STRSZ</name>
<organism evidence="1 2">
    <name type="scientific">Streptococcus equi subsp. zooepidemicus</name>
    <dbReference type="NCBI Taxonomy" id="40041"/>
    <lineage>
        <taxon>Bacteria</taxon>
        <taxon>Bacillati</taxon>
        <taxon>Bacillota</taxon>
        <taxon>Bacilli</taxon>
        <taxon>Lactobacillales</taxon>
        <taxon>Streptococcaceae</taxon>
        <taxon>Streptococcus</taxon>
    </lineage>
</organism>
<sequence length="149" mass="16549">MILLNDLSCSEDIILYGINKLISSIIDTPNGKMIKINNSTASPYLSNGSAGAIKALLSIDPQKYQSIIEDLSNGITANFAQRPNYWSGMLGIADTLLDAYAMTHNETYIKCSIHLIINSSYYLDSSRLPINELIPVFNHLDYLTNIDWS</sequence>
<gene>
    <name evidence="1" type="ORF">NCTC6180_01789</name>
</gene>
<dbReference type="Proteomes" id="UP000269903">
    <property type="component" value="Chromosome"/>
</dbReference>
<evidence type="ECO:0000313" key="2">
    <source>
        <dbReference type="Proteomes" id="UP000269903"/>
    </source>
</evidence>
<dbReference type="EMBL" id="LR134317">
    <property type="protein sequence ID" value="VEF09189.1"/>
    <property type="molecule type" value="Genomic_DNA"/>
</dbReference>
<proteinExistence type="predicted"/>
<accession>A0A7Z8ZWH7</accession>